<dbReference type="Gene3D" id="2.60.40.790">
    <property type="match status" value="1"/>
</dbReference>
<dbReference type="InterPro" id="IPR052004">
    <property type="entry name" value="Dynein_assembly_factor_4"/>
</dbReference>
<dbReference type="Gene3D" id="1.25.40.10">
    <property type="entry name" value="Tetratricopeptide repeat domain"/>
    <property type="match status" value="1"/>
</dbReference>
<dbReference type="RefSeq" id="XP_031025258.1">
    <property type="nucleotide sequence ID" value="XM_031168818.1"/>
</dbReference>
<sequence>MPIVITDKDFSWSQTDSVISISIPTRSKTVDTYINSVYIKANYAPYFFELDLSNPIIPDQSTVTVADGQILFTLMKKQSNIWESLKYVFADADLVRERRRVAESEQLERVNQAKKAKNEEKMTAARKLDEVQAWKEDLNQSDISSRTDSATLTSAKEVNGDDLDDAEAVQTTITSNSQPVAPTLSLDDVEIDESELDMEAIRAKVRKQLEASAPRAPPPPRKSASITVAFTDRKNLPTSVAREKEDAKWQARIDEAVRKHEAITQSASRDKNDDAANIQERNPTYLREKGNTFYEGQSYEAAINAYSAALDLDDRDVLSLSNRSACYLQLSQFENCVNDCTRALDVLAFQAERLRVQGLLTKTDEDVDDETRVRRVKLHVRRGTARLRMNVIKDAVVDYEVAAKLDYRNEDLRKDYEGLKALLPQVA</sequence>
<keyword evidence="5" id="KW-1185">Reference proteome</keyword>
<reference evidence="4 5" key="1">
    <citation type="journal article" date="2019" name="Sci. Rep.">
        <title>Comparative genomics of chytrid fungi reveal insights into the obligate biotrophic and pathogenic lifestyle of Synchytrium endobioticum.</title>
        <authorList>
            <person name="van de Vossenberg B.T.L.H."/>
            <person name="Warris S."/>
            <person name="Nguyen H.D.T."/>
            <person name="van Gent-Pelzer M.P.E."/>
            <person name="Joly D.L."/>
            <person name="van de Geest H.C."/>
            <person name="Bonants P.J.M."/>
            <person name="Smith D.S."/>
            <person name="Levesque C.A."/>
            <person name="van der Lee T.A.J."/>
        </authorList>
    </citation>
    <scope>NUCLEOTIDE SEQUENCE [LARGE SCALE GENOMIC DNA]</scope>
    <source>
        <strain evidence="4 5">JEL517</strain>
    </source>
</reference>
<proteinExistence type="predicted"/>
<dbReference type="GeneID" id="42004115"/>
<evidence type="ECO:0000313" key="5">
    <source>
        <dbReference type="Proteomes" id="UP000319731"/>
    </source>
</evidence>
<dbReference type="PANTHER" id="PTHR46492:SF1">
    <property type="entry name" value="DYNEIN AXONEMAL ASSEMBLY FACTOR 4"/>
    <property type="match status" value="1"/>
</dbReference>
<dbReference type="InterPro" id="IPR011990">
    <property type="entry name" value="TPR-like_helical_dom_sf"/>
</dbReference>
<dbReference type="PROSITE" id="PS50005">
    <property type="entry name" value="TPR"/>
    <property type="match status" value="1"/>
</dbReference>
<dbReference type="OrthoDB" id="10250354at2759"/>
<dbReference type="GO" id="GO:0036158">
    <property type="term" value="P:outer dynein arm assembly"/>
    <property type="evidence" value="ECO:0007669"/>
    <property type="project" value="TreeGrafter"/>
</dbReference>
<gene>
    <name evidence="4" type="ORF">SmJEL517_g02890</name>
</gene>
<organism evidence="4 5">
    <name type="scientific">Synchytrium microbalum</name>
    <dbReference type="NCBI Taxonomy" id="1806994"/>
    <lineage>
        <taxon>Eukaryota</taxon>
        <taxon>Fungi</taxon>
        <taxon>Fungi incertae sedis</taxon>
        <taxon>Chytridiomycota</taxon>
        <taxon>Chytridiomycota incertae sedis</taxon>
        <taxon>Chytridiomycetes</taxon>
        <taxon>Synchytriales</taxon>
        <taxon>Synchytriaceae</taxon>
        <taxon>Synchytrium</taxon>
    </lineage>
</organism>
<keyword evidence="2" id="KW-0175">Coiled coil</keyword>
<evidence type="ECO:0000313" key="4">
    <source>
        <dbReference type="EMBL" id="TPX34538.1"/>
    </source>
</evidence>
<name>A0A507C580_9FUNG</name>
<dbReference type="InterPro" id="IPR007052">
    <property type="entry name" value="CS_dom"/>
</dbReference>
<evidence type="ECO:0000259" key="3">
    <source>
        <dbReference type="PROSITE" id="PS51203"/>
    </source>
</evidence>
<comment type="caution">
    <text evidence="4">The sequence shown here is derived from an EMBL/GenBank/DDBJ whole genome shotgun (WGS) entry which is preliminary data.</text>
</comment>
<dbReference type="InterPro" id="IPR008978">
    <property type="entry name" value="HSP20-like_chaperone"/>
</dbReference>
<dbReference type="PANTHER" id="PTHR46492">
    <property type="entry name" value="DYNEIN ASSEMBLY FACTOR 4, AXONEMAL"/>
    <property type="match status" value="1"/>
</dbReference>
<dbReference type="GO" id="GO:0003341">
    <property type="term" value="P:cilium movement"/>
    <property type="evidence" value="ECO:0007669"/>
    <property type="project" value="TreeGrafter"/>
</dbReference>
<dbReference type="SMART" id="SM00028">
    <property type="entry name" value="TPR"/>
    <property type="match status" value="3"/>
</dbReference>
<feature type="domain" description="CS" evidence="3">
    <location>
        <begin position="5"/>
        <end position="86"/>
    </location>
</feature>
<dbReference type="InterPro" id="IPR019734">
    <property type="entry name" value="TPR_rpt"/>
</dbReference>
<dbReference type="Proteomes" id="UP000319731">
    <property type="component" value="Unassembled WGS sequence"/>
</dbReference>
<dbReference type="PROSITE" id="PS51203">
    <property type="entry name" value="CS"/>
    <property type="match status" value="1"/>
</dbReference>
<dbReference type="Pfam" id="PF04969">
    <property type="entry name" value="CS"/>
    <property type="match status" value="1"/>
</dbReference>
<dbReference type="AlphaFoldDB" id="A0A507C580"/>
<dbReference type="GO" id="GO:0036159">
    <property type="term" value="P:inner dynein arm assembly"/>
    <property type="evidence" value="ECO:0007669"/>
    <property type="project" value="TreeGrafter"/>
</dbReference>
<dbReference type="STRING" id="1806994.A0A507C580"/>
<dbReference type="EMBL" id="QEAO01000013">
    <property type="protein sequence ID" value="TPX34538.1"/>
    <property type="molecule type" value="Genomic_DNA"/>
</dbReference>
<keyword evidence="1" id="KW-0802">TPR repeat</keyword>
<dbReference type="SUPFAM" id="SSF48452">
    <property type="entry name" value="TPR-like"/>
    <property type="match status" value="1"/>
</dbReference>
<evidence type="ECO:0000256" key="1">
    <source>
        <dbReference type="PROSITE-ProRule" id="PRU00339"/>
    </source>
</evidence>
<feature type="coiled-coil region" evidence="2">
    <location>
        <begin position="100"/>
        <end position="127"/>
    </location>
</feature>
<dbReference type="SUPFAM" id="SSF49764">
    <property type="entry name" value="HSP20-like chaperones"/>
    <property type="match status" value="1"/>
</dbReference>
<accession>A0A507C580</accession>
<feature type="repeat" description="TPR" evidence="1">
    <location>
        <begin position="283"/>
        <end position="316"/>
    </location>
</feature>
<evidence type="ECO:0000256" key="2">
    <source>
        <dbReference type="SAM" id="Coils"/>
    </source>
</evidence>
<protein>
    <recommendedName>
        <fullName evidence="3">CS domain-containing protein</fullName>
    </recommendedName>
</protein>